<feature type="region of interest" description="Disordered" evidence="4">
    <location>
        <begin position="226"/>
        <end position="258"/>
    </location>
</feature>
<dbReference type="PROSITE" id="PS50082">
    <property type="entry name" value="WD_REPEATS_2"/>
    <property type="match status" value="2"/>
</dbReference>
<evidence type="ECO:0008006" key="7">
    <source>
        <dbReference type="Google" id="ProtNLM"/>
    </source>
</evidence>
<feature type="region of interest" description="Disordered" evidence="4">
    <location>
        <begin position="925"/>
        <end position="957"/>
    </location>
</feature>
<dbReference type="PANTHER" id="PTHR44499:SF1">
    <property type="entry name" value="JOUBERIN"/>
    <property type="match status" value="1"/>
</dbReference>
<organism evidence="5 6">
    <name type="scientific">Gryllus longicercus</name>
    <dbReference type="NCBI Taxonomy" id="2509291"/>
    <lineage>
        <taxon>Eukaryota</taxon>
        <taxon>Metazoa</taxon>
        <taxon>Ecdysozoa</taxon>
        <taxon>Arthropoda</taxon>
        <taxon>Hexapoda</taxon>
        <taxon>Insecta</taxon>
        <taxon>Pterygota</taxon>
        <taxon>Neoptera</taxon>
        <taxon>Polyneoptera</taxon>
        <taxon>Orthoptera</taxon>
        <taxon>Ensifera</taxon>
        <taxon>Gryllidea</taxon>
        <taxon>Grylloidea</taxon>
        <taxon>Gryllidae</taxon>
        <taxon>Gryllinae</taxon>
        <taxon>Gryllus</taxon>
    </lineage>
</organism>
<dbReference type="InterPro" id="IPR052803">
    <property type="entry name" value="Cilium-Associated_Jouberin"/>
</dbReference>
<accession>A0AAN9Z150</accession>
<dbReference type="InterPro" id="IPR001680">
    <property type="entry name" value="WD40_rpt"/>
</dbReference>
<feature type="compositionally biased region" description="Basic and acidic residues" evidence="4">
    <location>
        <begin position="248"/>
        <end position="258"/>
    </location>
</feature>
<evidence type="ECO:0000313" key="5">
    <source>
        <dbReference type="EMBL" id="KAK7792381.1"/>
    </source>
</evidence>
<name>A0AAN9Z150_9ORTH</name>
<comment type="caution">
    <text evidence="5">The sequence shown here is derived from an EMBL/GenBank/DDBJ whole genome shotgun (WGS) entry which is preliminary data.</text>
</comment>
<keyword evidence="1 3" id="KW-0853">WD repeat</keyword>
<feature type="compositionally biased region" description="Acidic residues" evidence="4">
    <location>
        <begin position="21"/>
        <end position="31"/>
    </location>
</feature>
<keyword evidence="2" id="KW-0677">Repeat</keyword>
<evidence type="ECO:0000256" key="3">
    <source>
        <dbReference type="PROSITE-ProRule" id="PRU00221"/>
    </source>
</evidence>
<dbReference type="PROSITE" id="PS50294">
    <property type="entry name" value="WD_REPEATS_REGION"/>
    <property type="match status" value="1"/>
</dbReference>
<dbReference type="GO" id="GO:0036064">
    <property type="term" value="C:ciliary basal body"/>
    <property type="evidence" value="ECO:0007669"/>
    <property type="project" value="TreeGrafter"/>
</dbReference>
<dbReference type="PROSITE" id="PS00678">
    <property type="entry name" value="WD_REPEATS_1"/>
    <property type="match status" value="1"/>
</dbReference>
<dbReference type="InterPro" id="IPR019775">
    <property type="entry name" value="WD40_repeat_CS"/>
</dbReference>
<keyword evidence="6" id="KW-1185">Reference proteome</keyword>
<dbReference type="SUPFAM" id="SSF50978">
    <property type="entry name" value="WD40 repeat-like"/>
    <property type="match status" value="1"/>
</dbReference>
<feature type="repeat" description="WD" evidence="3">
    <location>
        <begin position="600"/>
        <end position="634"/>
    </location>
</feature>
<dbReference type="Pfam" id="PF00400">
    <property type="entry name" value="WD40"/>
    <property type="match status" value="3"/>
</dbReference>
<dbReference type="SMART" id="SM00320">
    <property type="entry name" value="WD40"/>
    <property type="match status" value="6"/>
</dbReference>
<feature type="region of interest" description="Disordered" evidence="4">
    <location>
        <begin position="166"/>
        <end position="211"/>
    </location>
</feature>
<gene>
    <name evidence="5" type="ORF">R5R35_007733</name>
</gene>
<dbReference type="AlphaFoldDB" id="A0AAN9Z150"/>
<dbReference type="GO" id="GO:0044458">
    <property type="term" value="P:motile cilium assembly"/>
    <property type="evidence" value="ECO:0007669"/>
    <property type="project" value="TreeGrafter"/>
</dbReference>
<feature type="compositionally biased region" description="Basic and acidic residues" evidence="4">
    <location>
        <begin position="226"/>
        <end position="238"/>
    </location>
</feature>
<dbReference type="PANTHER" id="PTHR44499">
    <property type="entry name" value="JOUBERIN"/>
    <property type="match status" value="1"/>
</dbReference>
<feature type="region of interest" description="Disordered" evidence="4">
    <location>
        <begin position="1"/>
        <end position="31"/>
    </location>
</feature>
<reference evidence="5 6" key="1">
    <citation type="submission" date="2024-03" db="EMBL/GenBank/DDBJ databases">
        <title>The genome assembly and annotation of the cricket Gryllus longicercus Weissman &amp; Gray.</title>
        <authorList>
            <person name="Szrajer S."/>
            <person name="Gray D."/>
            <person name="Ylla G."/>
        </authorList>
    </citation>
    <scope>NUCLEOTIDE SEQUENCE [LARGE SCALE GENOMIC DNA]</scope>
    <source>
        <strain evidence="5">DAG 2021-001</strain>
        <tissue evidence="5">Whole body minus gut</tissue>
    </source>
</reference>
<dbReference type="EMBL" id="JAZDUA010000451">
    <property type="protein sequence ID" value="KAK7792381.1"/>
    <property type="molecule type" value="Genomic_DNA"/>
</dbReference>
<dbReference type="InterPro" id="IPR015943">
    <property type="entry name" value="WD40/YVTN_repeat-like_dom_sf"/>
</dbReference>
<dbReference type="InterPro" id="IPR036322">
    <property type="entry name" value="WD40_repeat_dom_sf"/>
</dbReference>
<dbReference type="Gene3D" id="2.130.10.10">
    <property type="entry name" value="YVTN repeat-like/Quinoprotein amine dehydrogenase"/>
    <property type="match status" value="2"/>
</dbReference>
<feature type="compositionally biased region" description="Polar residues" evidence="4">
    <location>
        <begin position="933"/>
        <end position="950"/>
    </location>
</feature>
<sequence length="996" mass="113453">MNDNQNSECAFLQSQGNNYSDDCDDDDDDDDDVMNIVSVGVQNKREVSAKIKNDEPTLFNSEHVLEVIDREERNRQTFDSQMILENVPHQSDPNGEIKPYPKPRRKEKIIREVSEVTPQKTIKKTVSNSYANENKIEEIISLQYSAISNTDTFDAHLNDCKGNNEELKYKMRTDSQSKQEKRPLPRPRSKANTLNIHTDTRNEDTNNQKLLPIDTRVINECKEIQTEKDKDVQESSKEKGRKHKLRSHHNEDDKNKLKVGKEQRVINQEIHEDILQTENTSEPETRKIIGIIIHRSDSLQVDMLIQHPVVKVHLLDASTGKYLKKSSPDRAVSFYYEDKSIDFILPLMTKSFDFKIKRSLVPTWEELLLFNEDIQLILKDVPPVLIMFEILDFVNFTVASSQYKKLGPEGGWHKIAWAFLKPVGANRHFNVEKKLRLQLYKPTFPAKTSHEHCDVYSWWSHQVWERYPATLYVTVKGVIPPENIQPALRSQVVLQQEKTSDVLEFYKSQDGENASKSSIGSHKNKMNNTEVQSCPVWSRLPAQSCKVPNESKLNISTLAKGCFLVKFSNSGLLLACTMANEEMFSINLYTIPDGKEYAVFLGHRGLIYDLCWSSSDSMLLSGSADCTVCIWDVEKKRLNCLQMLPHPSFVYSAKFHGHRSWLLATGCNDHIVRLWVRQHKANEYNLVQELEGHEGFINSLCFIQENGLLSADSMGSIFLWSCDKQSFSRKNIVPWEKVREFCVRELRGVVINKVIVHPGGQRLLIHSRDSLLRMLDVTTGIVIQWFRGAINHRIQTSSCVSPCGGLIFSASEDGTVYVWNADTGELIALYSGLNFHSPITCVDYHPFEHMVVFSSHGSPSRVVVCTYDKMSQGSSLGLQLMNQESLHPKILDNANQTAKKNADFGSKIKKNLKIDSKTDVKAENKTDEVLENEGSTSGFWNGTSDSSSYKLKSPQHITEPKKKIDLSYLISQMDEILSSESHKNSSTISKTVPAQK</sequence>
<evidence type="ECO:0000313" key="6">
    <source>
        <dbReference type="Proteomes" id="UP001378592"/>
    </source>
</evidence>
<evidence type="ECO:0000256" key="4">
    <source>
        <dbReference type="SAM" id="MobiDB-lite"/>
    </source>
</evidence>
<protein>
    <recommendedName>
        <fullName evidence="7">Jouberin</fullName>
    </recommendedName>
</protein>
<feature type="compositionally biased region" description="Basic and acidic residues" evidence="4">
    <location>
        <begin position="166"/>
        <end position="183"/>
    </location>
</feature>
<feature type="repeat" description="WD" evidence="3">
    <location>
        <begin position="801"/>
        <end position="829"/>
    </location>
</feature>
<proteinExistence type="predicted"/>
<evidence type="ECO:0000256" key="2">
    <source>
        <dbReference type="ARBA" id="ARBA00022737"/>
    </source>
</evidence>
<feature type="compositionally biased region" description="Polar residues" evidence="4">
    <location>
        <begin position="1"/>
        <end position="20"/>
    </location>
</feature>
<evidence type="ECO:0000256" key="1">
    <source>
        <dbReference type="ARBA" id="ARBA00022574"/>
    </source>
</evidence>
<dbReference type="Proteomes" id="UP001378592">
    <property type="component" value="Unassembled WGS sequence"/>
</dbReference>